<sequence length="462" mass="50181">MLVLLRRFRLEDISTVRHLPLTQPTTGTVGSMTVLDETARIAQDLIRFDTTNYGGGRSNGETEAAEYVAARLESMGLEPLMFESEPGRHSVLARVEGRDPEKAGLVVHGHLDVVPADPANWSVDPFGGEVKDGMLWGRGAVDMKNMDAMMLTSVGELLESGERPARNLLLGFLADEEAGGVLGSHWLVKNHPELFDGFGEAISEVGGYSTYIDGKRAYLLQTGEKALIWIKLIARGTAGHGSQMIKDNAVTKLAEAVAVLGRQEWPVSLTQTTTGLLRAVARILDVDPERTSPDELVLRTGTASGFIRGSLRVTTNPTLLEAGYKHNVVPDTASALIDIRCMPGEEQSVLDQVRELIGDEMEIVTMHTDIGLETEFGGPLVEQIVATLDEHDPGAPVLPYMLSGGTDNKALSLLGIKGYGFAPLRLPEEMDFPAMFHGVDERVPLDALTFGSRVLRDLLRTY</sequence>
<dbReference type="InterPro" id="IPR011650">
    <property type="entry name" value="Peptidase_M20_dimer"/>
</dbReference>
<dbReference type="Gene3D" id="3.30.70.360">
    <property type="match status" value="1"/>
</dbReference>
<dbReference type="EMBL" id="RBKS01000001">
    <property type="protein sequence ID" value="RKR74228.1"/>
    <property type="molecule type" value="Genomic_DNA"/>
</dbReference>
<dbReference type="InterPro" id="IPR001261">
    <property type="entry name" value="ArgE/DapE_CS"/>
</dbReference>
<evidence type="ECO:0000313" key="8">
    <source>
        <dbReference type="Proteomes" id="UP000280008"/>
    </source>
</evidence>
<dbReference type="InterPro" id="IPR050072">
    <property type="entry name" value="Peptidase_M20A"/>
</dbReference>
<proteinExistence type="inferred from homology"/>
<keyword evidence="8" id="KW-1185">Reference proteome</keyword>
<dbReference type="FunFam" id="1.10.150.900:FF:000002">
    <property type="entry name" value="M20/M25/M40 family peptidase"/>
    <property type="match status" value="1"/>
</dbReference>
<reference evidence="7 8" key="1">
    <citation type="submission" date="2018-10" db="EMBL/GenBank/DDBJ databases">
        <title>Sequencing the genomes of 1000 actinobacteria strains.</title>
        <authorList>
            <person name="Klenk H.-P."/>
        </authorList>
    </citation>
    <scope>NUCLEOTIDE SEQUENCE [LARGE SCALE GENOMIC DNA]</scope>
    <source>
        <strain evidence="7 8">DSM 17894</strain>
    </source>
</reference>
<evidence type="ECO:0000256" key="3">
    <source>
        <dbReference type="ARBA" id="ARBA00022723"/>
    </source>
</evidence>
<name>A0A495IFN0_9MICO</name>
<gene>
    <name evidence="7" type="ORF">C8E83_1337</name>
</gene>
<evidence type="ECO:0000313" key="7">
    <source>
        <dbReference type="EMBL" id="RKR74228.1"/>
    </source>
</evidence>
<keyword evidence="4" id="KW-0378">Hydrolase</keyword>
<keyword evidence="5" id="KW-0862">Zinc</keyword>
<keyword evidence="3" id="KW-0479">Metal-binding</keyword>
<dbReference type="PANTHER" id="PTHR43808:SF8">
    <property type="entry name" value="PEPTIDASE M20 DIMERISATION DOMAIN-CONTAINING PROTEIN"/>
    <property type="match status" value="1"/>
</dbReference>
<evidence type="ECO:0000256" key="4">
    <source>
        <dbReference type="ARBA" id="ARBA00022801"/>
    </source>
</evidence>
<accession>A0A495IFN0</accession>
<organism evidence="7 8">
    <name type="scientific">Frondihabitans australicus</name>
    <dbReference type="NCBI Taxonomy" id="386892"/>
    <lineage>
        <taxon>Bacteria</taxon>
        <taxon>Bacillati</taxon>
        <taxon>Actinomycetota</taxon>
        <taxon>Actinomycetes</taxon>
        <taxon>Micrococcales</taxon>
        <taxon>Microbacteriaceae</taxon>
        <taxon>Frondihabitans</taxon>
    </lineage>
</organism>
<evidence type="ECO:0000256" key="1">
    <source>
        <dbReference type="ARBA" id="ARBA00001947"/>
    </source>
</evidence>
<dbReference type="PROSITE" id="PS00759">
    <property type="entry name" value="ARGE_DAPE_CPG2_2"/>
    <property type="match status" value="1"/>
</dbReference>
<dbReference type="GO" id="GO:0046872">
    <property type="term" value="F:metal ion binding"/>
    <property type="evidence" value="ECO:0007669"/>
    <property type="project" value="UniProtKB-KW"/>
</dbReference>
<dbReference type="InterPro" id="IPR002933">
    <property type="entry name" value="Peptidase_M20"/>
</dbReference>
<dbReference type="SUPFAM" id="SSF53187">
    <property type="entry name" value="Zn-dependent exopeptidases"/>
    <property type="match status" value="1"/>
</dbReference>
<dbReference type="PANTHER" id="PTHR43808">
    <property type="entry name" value="ACETYLORNITHINE DEACETYLASE"/>
    <property type="match status" value="1"/>
</dbReference>
<evidence type="ECO:0000259" key="6">
    <source>
        <dbReference type="Pfam" id="PF07687"/>
    </source>
</evidence>
<protein>
    <submittedName>
        <fullName evidence="7">Acetylornithine deacetylase/succinyl-diaminopimelate desuccinylase-like protein</fullName>
    </submittedName>
</protein>
<dbReference type="NCBIfam" id="NF005913">
    <property type="entry name" value="PRK07906.1"/>
    <property type="match status" value="1"/>
</dbReference>
<dbReference type="Pfam" id="PF01546">
    <property type="entry name" value="Peptidase_M20"/>
    <property type="match status" value="1"/>
</dbReference>
<comment type="cofactor">
    <cofactor evidence="1">
        <name>Zn(2+)</name>
        <dbReference type="ChEBI" id="CHEBI:29105"/>
    </cofactor>
</comment>
<comment type="caution">
    <text evidence="7">The sequence shown here is derived from an EMBL/GenBank/DDBJ whole genome shotgun (WGS) entry which is preliminary data.</text>
</comment>
<dbReference type="Gene3D" id="3.40.630.10">
    <property type="entry name" value="Zn peptidases"/>
    <property type="match status" value="1"/>
</dbReference>
<dbReference type="Pfam" id="PF07687">
    <property type="entry name" value="M20_dimer"/>
    <property type="match status" value="1"/>
</dbReference>
<dbReference type="Gene3D" id="1.10.150.900">
    <property type="match status" value="1"/>
</dbReference>
<dbReference type="AlphaFoldDB" id="A0A495IFN0"/>
<comment type="similarity">
    <text evidence="2">Belongs to the peptidase M20A family.</text>
</comment>
<dbReference type="SUPFAM" id="SSF55031">
    <property type="entry name" value="Bacterial exopeptidase dimerisation domain"/>
    <property type="match status" value="1"/>
</dbReference>
<dbReference type="Proteomes" id="UP000280008">
    <property type="component" value="Unassembled WGS sequence"/>
</dbReference>
<dbReference type="GO" id="GO:0016787">
    <property type="term" value="F:hydrolase activity"/>
    <property type="evidence" value="ECO:0007669"/>
    <property type="project" value="UniProtKB-KW"/>
</dbReference>
<evidence type="ECO:0000256" key="5">
    <source>
        <dbReference type="ARBA" id="ARBA00022833"/>
    </source>
</evidence>
<feature type="domain" description="Peptidase M20 dimerisation" evidence="6">
    <location>
        <begin position="222"/>
        <end position="360"/>
    </location>
</feature>
<evidence type="ECO:0000256" key="2">
    <source>
        <dbReference type="ARBA" id="ARBA00006247"/>
    </source>
</evidence>
<dbReference type="InterPro" id="IPR036264">
    <property type="entry name" value="Bact_exopeptidase_dim_dom"/>
</dbReference>